<dbReference type="GO" id="GO:0004222">
    <property type="term" value="F:metalloendopeptidase activity"/>
    <property type="evidence" value="ECO:0007669"/>
    <property type="project" value="TreeGrafter"/>
</dbReference>
<evidence type="ECO:0000313" key="3">
    <source>
        <dbReference type="EMBL" id="PIQ68859.1"/>
    </source>
</evidence>
<accession>A0A2H0KC99</accession>
<dbReference type="CDD" id="cd12797">
    <property type="entry name" value="M23_peptidase"/>
    <property type="match status" value="1"/>
</dbReference>
<feature type="region of interest" description="Disordered" evidence="1">
    <location>
        <begin position="205"/>
        <end position="225"/>
    </location>
</feature>
<gene>
    <name evidence="3" type="ORF">COV91_01875</name>
</gene>
<dbReference type="PANTHER" id="PTHR21666">
    <property type="entry name" value="PEPTIDASE-RELATED"/>
    <property type="match status" value="1"/>
</dbReference>
<dbReference type="AlphaFoldDB" id="A0A2H0KC99"/>
<sequence length="345" mass="35915">MRTSVDRVIKGLFVVALAIAVSVPSFTHAGVFSFIASFFAQEASAEAPTSTVNTQNVGLLEAAINPDPNPAKGGGDITVVGGVALLSETGPIGTLADIEEAHSDTISLYVVRRGDTLGAIAKMFGVTTNTIRWANDITGGIIQPGQTLVILPITGVRHTVTKGDTIQGIAKKYKADLNEIMQYNDIDESTKLAIGEIVVVPEGEVSPPPVTRTSSSAGRPATLRGANGPDLDGYYIRPLIGGKKTQGLHGYNGVDVASYLGAPILAAASGQAIIARGSGWNGGYGTYIVIAHANGTQTLYAHLSSLAIYEGKQVVRGEIIGYMGSTGRSTGTHLHFEVRGAKNPF</sequence>
<feature type="domain" description="LysM" evidence="2">
    <location>
        <begin position="107"/>
        <end position="150"/>
    </location>
</feature>
<proteinExistence type="predicted"/>
<dbReference type="Pfam" id="PF01476">
    <property type="entry name" value="LysM"/>
    <property type="match status" value="2"/>
</dbReference>
<evidence type="ECO:0000256" key="1">
    <source>
        <dbReference type="SAM" id="MobiDB-lite"/>
    </source>
</evidence>
<reference evidence="3 4" key="1">
    <citation type="submission" date="2017-09" db="EMBL/GenBank/DDBJ databases">
        <title>Depth-based differentiation of microbial function through sediment-hosted aquifers and enrichment of novel symbionts in the deep terrestrial subsurface.</title>
        <authorList>
            <person name="Probst A.J."/>
            <person name="Ladd B."/>
            <person name="Jarett J.K."/>
            <person name="Geller-Mcgrath D.E."/>
            <person name="Sieber C.M."/>
            <person name="Emerson J.B."/>
            <person name="Anantharaman K."/>
            <person name="Thomas B.C."/>
            <person name="Malmstrom R."/>
            <person name="Stieglmeier M."/>
            <person name="Klingl A."/>
            <person name="Woyke T."/>
            <person name="Ryan C.M."/>
            <person name="Banfield J.F."/>
        </authorList>
    </citation>
    <scope>NUCLEOTIDE SEQUENCE [LARGE SCALE GENOMIC DNA]</scope>
    <source>
        <strain evidence="3">CG11_big_fil_rev_8_21_14_0_20_46_11</strain>
    </source>
</reference>
<organism evidence="3 4">
    <name type="scientific">Candidatus Taylorbacteria bacterium CG11_big_fil_rev_8_21_14_0_20_46_11</name>
    <dbReference type="NCBI Taxonomy" id="1975025"/>
    <lineage>
        <taxon>Bacteria</taxon>
        <taxon>Candidatus Tayloriibacteriota</taxon>
    </lineage>
</organism>
<dbReference type="SMART" id="SM00257">
    <property type="entry name" value="LysM"/>
    <property type="match status" value="2"/>
</dbReference>
<dbReference type="Pfam" id="PF01551">
    <property type="entry name" value="Peptidase_M23"/>
    <property type="match status" value="1"/>
</dbReference>
<evidence type="ECO:0000259" key="2">
    <source>
        <dbReference type="PROSITE" id="PS51782"/>
    </source>
</evidence>
<feature type="compositionally biased region" description="Low complexity" evidence="1">
    <location>
        <begin position="205"/>
        <end position="216"/>
    </location>
</feature>
<dbReference type="PROSITE" id="PS51782">
    <property type="entry name" value="LYSM"/>
    <property type="match status" value="2"/>
</dbReference>
<dbReference type="Gene3D" id="3.10.350.10">
    <property type="entry name" value="LysM domain"/>
    <property type="match status" value="2"/>
</dbReference>
<dbReference type="InterPro" id="IPR018392">
    <property type="entry name" value="LysM"/>
</dbReference>
<dbReference type="Gene3D" id="2.70.70.10">
    <property type="entry name" value="Glucose Permease (Domain IIA)"/>
    <property type="match status" value="1"/>
</dbReference>
<feature type="domain" description="LysM" evidence="2">
    <location>
        <begin position="156"/>
        <end position="200"/>
    </location>
</feature>
<evidence type="ECO:0000313" key="4">
    <source>
        <dbReference type="Proteomes" id="UP000229342"/>
    </source>
</evidence>
<dbReference type="Proteomes" id="UP000229342">
    <property type="component" value="Unassembled WGS sequence"/>
</dbReference>
<dbReference type="InterPro" id="IPR050570">
    <property type="entry name" value="Cell_wall_metabolism_enzyme"/>
</dbReference>
<dbReference type="InterPro" id="IPR011055">
    <property type="entry name" value="Dup_hybrid_motif"/>
</dbReference>
<dbReference type="SUPFAM" id="SSF51261">
    <property type="entry name" value="Duplicated hybrid motif"/>
    <property type="match status" value="1"/>
</dbReference>
<dbReference type="EMBL" id="PCVG01000022">
    <property type="protein sequence ID" value="PIQ68859.1"/>
    <property type="molecule type" value="Genomic_DNA"/>
</dbReference>
<dbReference type="InterPro" id="IPR016047">
    <property type="entry name" value="M23ase_b-sheet_dom"/>
</dbReference>
<dbReference type="InterPro" id="IPR036779">
    <property type="entry name" value="LysM_dom_sf"/>
</dbReference>
<dbReference type="PANTHER" id="PTHR21666:SF270">
    <property type="entry name" value="MUREIN HYDROLASE ACTIVATOR ENVC"/>
    <property type="match status" value="1"/>
</dbReference>
<name>A0A2H0KC99_9BACT</name>
<protein>
    <recommendedName>
        <fullName evidence="2">LysM domain-containing protein</fullName>
    </recommendedName>
</protein>
<comment type="caution">
    <text evidence="3">The sequence shown here is derived from an EMBL/GenBank/DDBJ whole genome shotgun (WGS) entry which is preliminary data.</text>
</comment>
<dbReference type="CDD" id="cd00118">
    <property type="entry name" value="LysM"/>
    <property type="match status" value="2"/>
</dbReference>